<feature type="region of interest" description="Disordered" evidence="1">
    <location>
        <begin position="1"/>
        <end position="31"/>
    </location>
</feature>
<dbReference type="EMBL" id="ML977312">
    <property type="protein sequence ID" value="KAF2121181.1"/>
    <property type="molecule type" value="Genomic_DNA"/>
</dbReference>
<evidence type="ECO:0000313" key="3">
    <source>
        <dbReference type="Proteomes" id="UP000799770"/>
    </source>
</evidence>
<proteinExistence type="predicted"/>
<sequence length="147" mass="16957">MPGQSQSATLPRYTSNDSPPPAYYLPSHQKLQPRDSSAQLRRYLIELVAYTFQADFGQLNNILNPGRRVSPDQYFISILTDDEKTDLKRLAHSTSELQLMALRRRWSTTMKRERDSILESIVKPAKDLELSPPYILDMISTQVQIQF</sequence>
<keyword evidence="3" id="KW-1185">Reference proteome</keyword>
<gene>
    <name evidence="2" type="ORF">BDV96DRAFT_594408</name>
</gene>
<reference evidence="2" key="1">
    <citation type="journal article" date="2020" name="Stud. Mycol.">
        <title>101 Dothideomycetes genomes: a test case for predicting lifestyles and emergence of pathogens.</title>
        <authorList>
            <person name="Haridas S."/>
            <person name="Albert R."/>
            <person name="Binder M."/>
            <person name="Bloem J."/>
            <person name="Labutti K."/>
            <person name="Salamov A."/>
            <person name="Andreopoulos B."/>
            <person name="Baker S."/>
            <person name="Barry K."/>
            <person name="Bills G."/>
            <person name="Bluhm B."/>
            <person name="Cannon C."/>
            <person name="Castanera R."/>
            <person name="Culley D."/>
            <person name="Daum C."/>
            <person name="Ezra D."/>
            <person name="Gonzalez J."/>
            <person name="Henrissat B."/>
            <person name="Kuo A."/>
            <person name="Liang C."/>
            <person name="Lipzen A."/>
            <person name="Lutzoni F."/>
            <person name="Magnuson J."/>
            <person name="Mondo S."/>
            <person name="Nolan M."/>
            <person name="Ohm R."/>
            <person name="Pangilinan J."/>
            <person name="Park H.-J."/>
            <person name="Ramirez L."/>
            <person name="Alfaro M."/>
            <person name="Sun H."/>
            <person name="Tritt A."/>
            <person name="Yoshinaga Y."/>
            <person name="Zwiers L.-H."/>
            <person name="Turgeon B."/>
            <person name="Goodwin S."/>
            <person name="Spatafora J."/>
            <person name="Crous P."/>
            <person name="Grigoriev I."/>
        </authorList>
    </citation>
    <scope>NUCLEOTIDE SEQUENCE</scope>
    <source>
        <strain evidence="2">CBS 627.86</strain>
    </source>
</reference>
<dbReference type="AlphaFoldDB" id="A0A6A5ZSG0"/>
<dbReference type="OrthoDB" id="3796310at2759"/>
<evidence type="ECO:0000313" key="2">
    <source>
        <dbReference type="EMBL" id="KAF2121181.1"/>
    </source>
</evidence>
<accession>A0A6A5ZSG0</accession>
<protein>
    <submittedName>
        <fullName evidence="2">Uncharacterized protein</fullName>
    </submittedName>
</protein>
<organism evidence="2 3">
    <name type="scientific">Lophiotrema nucula</name>
    <dbReference type="NCBI Taxonomy" id="690887"/>
    <lineage>
        <taxon>Eukaryota</taxon>
        <taxon>Fungi</taxon>
        <taxon>Dikarya</taxon>
        <taxon>Ascomycota</taxon>
        <taxon>Pezizomycotina</taxon>
        <taxon>Dothideomycetes</taxon>
        <taxon>Pleosporomycetidae</taxon>
        <taxon>Pleosporales</taxon>
        <taxon>Lophiotremataceae</taxon>
        <taxon>Lophiotrema</taxon>
    </lineage>
</organism>
<name>A0A6A5ZSG0_9PLEO</name>
<dbReference type="Proteomes" id="UP000799770">
    <property type="component" value="Unassembled WGS sequence"/>
</dbReference>
<evidence type="ECO:0000256" key="1">
    <source>
        <dbReference type="SAM" id="MobiDB-lite"/>
    </source>
</evidence>
<feature type="compositionally biased region" description="Polar residues" evidence="1">
    <location>
        <begin position="1"/>
        <end position="17"/>
    </location>
</feature>